<evidence type="ECO:0000313" key="10">
    <source>
        <dbReference type="EMBL" id="MDN4507206.1"/>
    </source>
</evidence>
<evidence type="ECO:0000256" key="8">
    <source>
        <dbReference type="SAM" id="MobiDB-lite"/>
    </source>
</evidence>
<keyword evidence="3" id="KW-0808">Transferase</keyword>
<feature type="transmembrane region" description="Helical" evidence="9">
    <location>
        <begin position="481"/>
        <end position="498"/>
    </location>
</feature>
<keyword evidence="6 9" id="KW-0472">Membrane</keyword>
<evidence type="ECO:0000256" key="1">
    <source>
        <dbReference type="ARBA" id="ARBA00004141"/>
    </source>
</evidence>
<dbReference type="RefSeq" id="WP_240341427.1">
    <property type="nucleotide sequence ID" value="NZ_JAUHTB010000019.1"/>
</dbReference>
<proteinExistence type="inferred from homology"/>
<feature type="transmembrane region" description="Helical" evidence="9">
    <location>
        <begin position="446"/>
        <end position="474"/>
    </location>
</feature>
<gene>
    <name evidence="10" type="primary">mptB</name>
    <name evidence="10" type="ORF">QYF62_14190</name>
</gene>
<feature type="compositionally biased region" description="Low complexity" evidence="8">
    <location>
        <begin position="7"/>
        <end position="23"/>
    </location>
</feature>
<feature type="region of interest" description="Disordered" evidence="8">
    <location>
        <begin position="1"/>
        <end position="52"/>
    </location>
</feature>
<evidence type="ECO:0000256" key="4">
    <source>
        <dbReference type="ARBA" id="ARBA00022692"/>
    </source>
</evidence>
<feature type="transmembrane region" description="Helical" evidence="9">
    <location>
        <begin position="504"/>
        <end position="524"/>
    </location>
</feature>
<dbReference type="InterPro" id="IPR049829">
    <property type="entry name" value="MptA/B-like"/>
</dbReference>
<feature type="transmembrane region" description="Helical" evidence="9">
    <location>
        <begin position="109"/>
        <end position="131"/>
    </location>
</feature>
<keyword evidence="2 10" id="KW-0328">Glycosyltransferase</keyword>
<organism evidence="10 11">
    <name type="scientific">Dietzia maris</name>
    <dbReference type="NCBI Taxonomy" id="37915"/>
    <lineage>
        <taxon>Bacteria</taxon>
        <taxon>Bacillati</taxon>
        <taxon>Actinomycetota</taxon>
        <taxon>Actinomycetes</taxon>
        <taxon>Mycobacteriales</taxon>
        <taxon>Dietziaceae</taxon>
        <taxon>Dietzia</taxon>
    </lineage>
</organism>
<keyword evidence="4 9" id="KW-0812">Transmembrane</keyword>
<keyword evidence="5 9" id="KW-1133">Transmembrane helix</keyword>
<evidence type="ECO:0000256" key="2">
    <source>
        <dbReference type="ARBA" id="ARBA00022676"/>
    </source>
</evidence>
<reference evidence="10 11" key="1">
    <citation type="submission" date="2023-07" db="EMBL/GenBank/DDBJ databases">
        <title>Strategy for survival of the halotoleranting strain Dietzia MX2 from the Yakshinskoe mineral salts deposit.</title>
        <authorList>
            <person name="Kharitonova M.A."/>
            <person name="Kupriyanova-Ashina F.G."/>
            <person name="Shakirov T.R."/>
            <person name="Vafina M.S."/>
            <person name="Ilinskaya O.N."/>
        </authorList>
    </citation>
    <scope>NUCLEOTIDE SEQUENCE [LARGE SCALE GENOMIC DNA]</scope>
    <source>
        <strain evidence="10 11">MX2</strain>
    </source>
</reference>
<feature type="transmembrane region" description="Helical" evidence="9">
    <location>
        <begin position="143"/>
        <end position="161"/>
    </location>
</feature>
<name>A0ABT8H408_9ACTN</name>
<protein>
    <submittedName>
        <fullName evidence="10">Polyprenol phosphomannose-dependent alpha 1,6 mannosyltransferase MptB</fullName>
    </submittedName>
</protein>
<dbReference type="NCBIfam" id="NF038066">
    <property type="entry name" value="MptB"/>
    <property type="match status" value="1"/>
</dbReference>
<comment type="caution">
    <text evidence="10">The sequence shown here is derived from an EMBL/GenBank/DDBJ whole genome shotgun (WGS) entry which is preliminary data.</text>
</comment>
<dbReference type="Proteomes" id="UP001172702">
    <property type="component" value="Unassembled WGS sequence"/>
</dbReference>
<evidence type="ECO:0000256" key="3">
    <source>
        <dbReference type="ARBA" id="ARBA00022679"/>
    </source>
</evidence>
<evidence type="ECO:0000313" key="11">
    <source>
        <dbReference type="Proteomes" id="UP001172702"/>
    </source>
</evidence>
<evidence type="ECO:0000256" key="6">
    <source>
        <dbReference type="ARBA" id="ARBA00023136"/>
    </source>
</evidence>
<evidence type="ECO:0000256" key="5">
    <source>
        <dbReference type="ARBA" id="ARBA00022989"/>
    </source>
</evidence>
<dbReference type="GO" id="GO:0016757">
    <property type="term" value="F:glycosyltransferase activity"/>
    <property type="evidence" value="ECO:0007669"/>
    <property type="project" value="UniProtKB-KW"/>
</dbReference>
<evidence type="ECO:0000256" key="9">
    <source>
        <dbReference type="SAM" id="Phobius"/>
    </source>
</evidence>
<feature type="transmembrane region" description="Helical" evidence="9">
    <location>
        <begin position="66"/>
        <end position="89"/>
    </location>
</feature>
<feature type="transmembrane region" description="Helical" evidence="9">
    <location>
        <begin position="232"/>
        <end position="253"/>
    </location>
</feature>
<dbReference type="Pfam" id="PF26314">
    <property type="entry name" value="MptA_B_family"/>
    <property type="match status" value="1"/>
</dbReference>
<evidence type="ECO:0000256" key="7">
    <source>
        <dbReference type="ARBA" id="ARBA00043987"/>
    </source>
</evidence>
<dbReference type="EMBL" id="JAUHTB010000019">
    <property type="protein sequence ID" value="MDN4507206.1"/>
    <property type="molecule type" value="Genomic_DNA"/>
</dbReference>
<accession>A0ABT8H408</accession>
<feature type="transmembrane region" description="Helical" evidence="9">
    <location>
        <begin position="344"/>
        <end position="366"/>
    </location>
</feature>
<feature type="compositionally biased region" description="Low complexity" evidence="8">
    <location>
        <begin position="31"/>
        <end position="52"/>
    </location>
</feature>
<comment type="similarity">
    <text evidence="7">Belongs to the MptA/B family.</text>
</comment>
<comment type="subcellular location">
    <subcellularLocation>
        <location evidence="1">Membrane</location>
        <topology evidence="1">Multi-pass membrane protein</topology>
    </subcellularLocation>
</comment>
<sequence length="540" mass="55217">MQGATGPRPETTTSSSSPLSSSPPSSPPSSPSSSPSPSTPSSRIRRATTATTASARAALNGPSGPALWRGVLGSVLLTIAGFGAGALPVDGGVAVAVGLPGYTFGHGEALALILCWAGVALLVTSWLALGPRAVSGRLPTRDAVWATALWSAPMLPAVPLFSRDAWSYLAQGAMSAAGVDPYHHGPEANPGPFTDEVSPDWRSTATPYGPLHLLLMRVIVALSGGHPAVGSVILGVVVLAALAALVALVVALARRAGVDAGAAVWMAGASPLSVIHFAGGLHNEIFPLVACVGAVVLTLDRRYAWAGAAIGIAVAFKATAVIVAPFLLWIALDRRRASTGARRPLVGALVDTGAAAGAAAVAFALATLASGTGFGWLDAISVSDRVINYLSAPTAAAHLVHAVVDTPGFEDVLAVARRVGRVVLGVTLVVVWWLHRRDTRSALRGIMVALLAFVILNSLAWPWYYVWVAAFWVAARPGRRATTAVVAVTVFLVMAIGPNGSTSLYSPALVGAALAAALAAVWWWRRATAGVRTPSPGRAA</sequence>
<feature type="transmembrane region" description="Helical" evidence="9">
    <location>
        <begin position="303"/>
        <end position="332"/>
    </location>
</feature>
<keyword evidence="11" id="KW-1185">Reference proteome</keyword>